<evidence type="ECO:0000256" key="3">
    <source>
        <dbReference type="ARBA" id="ARBA00022989"/>
    </source>
</evidence>
<evidence type="ECO:0000256" key="5">
    <source>
        <dbReference type="SAM" id="Phobius"/>
    </source>
</evidence>
<dbReference type="GO" id="GO:0016020">
    <property type="term" value="C:membrane"/>
    <property type="evidence" value="ECO:0007669"/>
    <property type="project" value="UniProtKB-SubCell"/>
</dbReference>
<reference evidence="7" key="1">
    <citation type="submission" date="2020-12" db="EMBL/GenBank/DDBJ databases">
        <title>The genome sequence of Inhella sp. 1Y17.</title>
        <authorList>
            <person name="Liu Y."/>
        </authorList>
    </citation>
    <scope>NUCLEOTIDE SEQUENCE</scope>
    <source>
        <strain evidence="7">1Y17</strain>
    </source>
</reference>
<dbReference type="Proteomes" id="UP000613266">
    <property type="component" value="Unassembled WGS sequence"/>
</dbReference>
<dbReference type="InterPro" id="IPR010432">
    <property type="entry name" value="RDD"/>
</dbReference>
<evidence type="ECO:0000256" key="2">
    <source>
        <dbReference type="ARBA" id="ARBA00022692"/>
    </source>
</evidence>
<gene>
    <name evidence="7" type="ORF">I7X39_13150</name>
</gene>
<dbReference type="AlphaFoldDB" id="A0A931J834"/>
<comment type="subcellular location">
    <subcellularLocation>
        <location evidence="1">Membrane</location>
        <topology evidence="1">Multi-pass membrane protein</topology>
    </subcellularLocation>
</comment>
<protein>
    <submittedName>
        <fullName evidence="7">RDD family protein</fullName>
    </submittedName>
</protein>
<feature type="domain" description="RDD" evidence="6">
    <location>
        <begin position="10"/>
        <end position="158"/>
    </location>
</feature>
<dbReference type="RefSeq" id="WP_198111614.1">
    <property type="nucleotide sequence ID" value="NZ_JAEDAK010000008.1"/>
</dbReference>
<comment type="caution">
    <text evidence="7">The sequence shown here is derived from an EMBL/GenBank/DDBJ whole genome shotgun (WGS) entry which is preliminary data.</text>
</comment>
<keyword evidence="2 5" id="KW-0812">Transmembrane</keyword>
<sequence>MSPAPITQAPSLRRRLACLFYESFLVFGLLMVAGFAHYALTRRSFEPGQATGASLVFLGVLAVYFSWCWSRGETLAMKTWYIGVRDARTSRPPVWGQSLKRFAWSWLMFLPALAISHLLALESQRRWIYVALLINLLIYAVSTRWLPGRQYLHDRLAGTELVDLRQPPGVKV</sequence>
<accession>A0A931J834</accession>
<keyword evidence="8" id="KW-1185">Reference proteome</keyword>
<evidence type="ECO:0000256" key="1">
    <source>
        <dbReference type="ARBA" id="ARBA00004141"/>
    </source>
</evidence>
<dbReference type="Pfam" id="PF06271">
    <property type="entry name" value="RDD"/>
    <property type="match status" value="1"/>
</dbReference>
<organism evidence="7 8">
    <name type="scientific">Inhella proteolytica</name>
    <dbReference type="NCBI Taxonomy" id="2795029"/>
    <lineage>
        <taxon>Bacteria</taxon>
        <taxon>Pseudomonadati</taxon>
        <taxon>Pseudomonadota</taxon>
        <taxon>Betaproteobacteria</taxon>
        <taxon>Burkholderiales</taxon>
        <taxon>Sphaerotilaceae</taxon>
        <taxon>Inhella</taxon>
    </lineage>
</organism>
<evidence type="ECO:0000313" key="7">
    <source>
        <dbReference type="EMBL" id="MBH9577845.1"/>
    </source>
</evidence>
<feature type="transmembrane region" description="Helical" evidence="5">
    <location>
        <begin position="127"/>
        <end position="146"/>
    </location>
</feature>
<evidence type="ECO:0000256" key="4">
    <source>
        <dbReference type="ARBA" id="ARBA00023136"/>
    </source>
</evidence>
<keyword evidence="4 5" id="KW-0472">Membrane</keyword>
<feature type="transmembrane region" description="Helical" evidence="5">
    <location>
        <begin position="52"/>
        <end position="69"/>
    </location>
</feature>
<keyword evidence="3 5" id="KW-1133">Transmembrane helix</keyword>
<proteinExistence type="predicted"/>
<evidence type="ECO:0000313" key="8">
    <source>
        <dbReference type="Proteomes" id="UP000613266"/>
    </source>
</evidence>
<evidence type="ECO:0000259" key="6">
    <source>
        <dbReference type="Pfam" id="PF06271"/>
    </source>
</evidence>
<name>A0A931J834_9BURK</name>
<feature type="transmembrane region" description="Helical" evidence="5">
    <location>
        <begin position="20"/>
        <end position="40"/>
    </location>
</feature>
<dbReference type="EMBL" id="JAEDAK010000008">
    <property type="protein sequence ID" value="MBH9577845.1"/>
    <property type="molecule type" value="Genomic_DNA"/>
</dbReference>
<feature type="transmembrane region" description="Helical" evidence="5">
    <location>
        <begin position="102"/>
        <end position="121"/>
    </location>
</feature>